<evidence type="ECO:0008006" key="3">
    <source>
        <dbReference type="Google" id="ProtNLM"/>
    </source>
</evidence>
<organism evidence="1 2">
    <name type="scientific">Mycobacterium angelicum</name>
    <dbReference type="NCBI Taxonomy" id="470074"/>
    <lineage>
        <taxon>Bacteria</taxon>
        <taxon>Bacillati</taxon>
        <taxon>Actinomycetota</taxon>
        <taxon>Actinomycetes</taxon>
        <taxon>Mycobacteriales</taxon>
        <taxon>Mycobacteriaceae</taxon>
        <taxon>Mycobacterium</taxon>
    </lineage>
</organism>
<name>A0A1W9ZGE5_MYCAN</name>
<comment type="caution">
    <text evidence="1">The sequence shown here is derived from an EMBL/GenBank/DDBJ whole genome shotgun (WGS) entry which is preliminary data.</text>
</comment>
<sequence length="154" mass="16302">MVSLVLALVAIGIGLSSWMRPMQTGEPSATPPAPIYSDRQITDAKALVCAAYEKVHHALVLSSGRNGDSDPTAILAVATSGRQVLDAGSRYLLMKLSKEPATPADLATAIRRLADSYQELTIDYLDGLTNSDAELGPSLQASDEATSTIERLCK</sequence>
<dbReference type="Proteomes" id="UP000192284">
    <property type="component" value="Unassembled WGS sequence"/>
</dbReference>
<evidence type="ECO:0000313" key="2">
    <source>
        <dbReference type="Proteomes" id="UP000192284"/>
    </source>
</evidence>
<keyword evidence="2" id="KW-1185">Reference proteome</keyword>
<dbReference type="EMBL" id="MVHE01000055">
    <property type="protein sequence ID" value="ORA14691.1"/>
    <property type="molecule type" value="Genomic_DNA"/>
</dbReference>
<gene>
    <name evidence="1" type="ORF">BST12_22615</name>
</gene>
<protein>
    <recommendedName>
        <fullName evidence="3">Alanine and proline rich membrane protein</fullName>
    </recommendedName>
</protein>
<reference evidence="1 2" key="1">
    <citation type="submission" date="2017-02" db="EMBL/GenBank/DDBJ databases">
        <title>The new phylogeny of genus Mycobacterium.</title>
        <authorList>
            <person name="Tortoli E."/>
            <person name="Trovato A."/>
            <person name="Cirillo D.M."/>
        </authorList>
    </citation>
    <scope>NUCLEOTIDE SEQUENCE [LARGE SCALE GENOMIC DNA]</scope>
    <source>
        <strain evidence="1 2">DSM 45057</strain>
    </source>
</reference>
<accession>A0A1W9ZGE5</accession>
<evidence type="ECO:0000313" key="1">
    <source>
        <dbReference type="EMBL" id="ORA14691.1"/>
    </source>
</evidence>
<proteinExistence type="predicted"/>
<dbReference type="AlphaFoldDB" id="A0A1W9ZGE5"/>